<dbReference type="AlphaFoldDB" id="A0A835IVP2"/>
<sequence length="240" mass="26434">MGRENPLKKLKVLTGSSNCVEKTTPNQRCLIRVHVMKLPSMLTKVLHEISDILGTLLEGKPRQIDKTSTLQKGNNGVVDDSPIEVFKQRIVDAIESEIKSGSKAIDSDRAEKYISIWHPEVESEDASVLIPGSSHASETLRFMGEHGTQSNENSSKAISSLNMEDKSLQNSGIGVPISLAANLDPCDEPMWGLAFLVEAYISPLGGSDLMSPEPFTDLSDQRWHIHITDYDCVKDTCKSR</sequence>
<organism evidence="1 2">
    <name type="scientific">Coptis chinensis</name>
    <dbReference type="NCBI Taxonomy" id="261450"/>
    <lineage>
        <taxon>Eukaryota</taxon>
        <taxon>Viridiplantae</taxon>
        <taxon>Streptophyta</taxon>
        <taxon>Embryophyta</taxon>
        <taxon>Tracheophyta</taxon>
        <taxon>Spermatophyta</taxon>
        <taxon>Magnoliopsida</taxon>
        <taxon>Ranunculales</taxon>
        <taxon>Ranunculaceae</taxon>
        <taxon>Coptidoideae</taxon>
        <taxon>Coptis</taxon>
    </lineage>
</organism>
<comment type="caution">
    <text evidence="1">The sequence shown here is derived from an EMBL/GenBank/DDBJ whole genome shotgun (WGS) entry which is preliminary data.</text>
</comment>
<dbReference type="Proteomes" id="UP000631114">
    <property type="component" value="Unassembled WGS sequence"/>
</dbReference>
<dbReference type="EMBL" id="JADFTS010000001">
    <property type="protein sequence ID" value="KAF9624411.1"/>
    <property type="molecule type" value="Genomic_DNA"/>
</dbReference>
<evidence type="ECO:0000313" key="1">
    <source>
        <dbReference type="EMBL" id="KAF9624411.1"/>
    </source>
</evidence>
<accession>A0A835IVP2</accession>
<proteinExistence type="predicted"/>
<gene>
    <name evidence="1" type="ORF">IFM89_011336</name>
</gene>
<name>A0A835IVP2_9MAGN</name>
<evidence type="ECO:0000313" key="2">
    <source>
        <dbReference type="Proteomes" id="UP000631114"/>
    </source>
</evidence>
<protein>
    <submittedName>
        <fullName evidence="1">Uncharacterized protein</fullName>
    </submittedName>
</protein>
<keyword evidence="2" id="KW-1185">Reference proteome</keyword>
<reference evidence="1 2" key="1">
    <citation type="submission" date="2020-10" db="EMBL/GenBank/DDBJ databases">
        <title>The Coptis chinensis genome and diversification of protoberbering-type alkaloids.</title>
        <authorList>
            <person name="Wang B."/>
            <person name="Shu S."/>
            <person name="Song C."/>
            <person name="Liu Y."/>
        </authorList>
    </citation>
    <scope>NUCLEOTIDE SEQUENCE [LARGE SCALE GENOMIC DNA]</scope>
    <source>
        <strain evidence="1">HL-2020</strain>
        <tissue evidence="1">Leaf</tissue>
    </source>
</reference>
<dbReference type="OrthoDB" id="364892at2759"/>